<dbReference type="EC" id="6.1.1.12" evidence="8"/>
<comment type="similarity">
    <text evidence="1">Belongs to the class-II aminoacyl-tRNA synthetase family. Type 1 subfamily.</text>
</comment>
<evidence type="ECO:0000313" key="8">
    <source>
        <dbReference type="EMBL" id="KAJ2848162.1"/>
    </source>
</evidence>
<dbReference type="NCBIfam" id="NF001750">
    <property type="entry name" value="PRK00476.1"/>
    <property type="match status" value="1"/>
</dbReference>
<organism evidence="8 9">
    <name type="scientific">Coemansia brasiliensis</name>
    <dbReference type="NCBI Taxonomy" id="2650707"/>
    <lineage>
        <taxon>Eukaryota</taxon>
        <taxon>Fungi</taxon>
        <taxon>Fungi incertae sedis</taxon>
        <taxon>Zoopagomycota</taxon>
        <taxon>Kickxellomycotina</taxon>
        <taxon>Kickxellomycetes</taxon>
        <taxon>Kickxellales</taxon>
        <taxon>Kickxellaceae</taxon>
        <taxon>Coemansia</taxon>
    </lineage>
</organism>
<dbReference type="AlphaFoldDB" id="A0A9W8I7R2"/>
<dbReference type="Pfam" id="PF01336">
    <property type="entry name" value="tRNA_anti-codon"/>
    <property type="match status" value="1"/>
</dbReference>
<dbReference type="SUPFAM" id="SSF55681">
    <property type="entry name" value="Class II aaRS and biotin synthetases"/>
    <property type="match status" value="1"/>
</dbReference>
<evidence type="ECO:0000256" key="4">
    <source>
        <dbReference type="ARBA" id="ARBA00022840"/>
    </source>
</evidence>
<dbReference type="Gene3D" id="2.40.50.140">
    <property type="entry name" value="Nucleic acid-binding proteins"/>
    <property type="match status" value="1"/>
</dbReference>
<protein>
    <submittedName>
        <fullName evidence="8">Aspartate--tRNA ligase msd1</fullName>
        <ecNumber evidence="8">6.1.1.12</ecNumber>
    </submittedName>
</protein>
<dbReference type="Proteomes" id="UP001139887">
    <property type="component" value="Unassembled WGS sequence"/>
</dbReference>
<dbReference type="OrthoDB" id="439710at2759"/>
<keyword evidence="9" id="KW-1185">Reference proteome</keyword>
<dbReference type="SUPFAM" id="SSF50249">
    <property type="entry name" value="Nucleic acid-binding proteins"/>
    <property type="match status" value="1"/>
</dbReference>
<dbReference type="EMBL" id="JANBUW010000204">
    <property type="protein sequence ID" value="KAJ2848162.1"/>
    <property type="molecule type" value="Genomic_DNA"/>
</dbReference>
<dbReference type="InterPro" id="IPR004524">
    <property type="entry name" value="Asp-tRNA-ligase_1"/>
</dbReference>
<evidence type="ECO:0000256" key="1">
    <source>
        <dbReference type="ARBA" id="ARBA00006303"/>
    </source>
</evidence>
<keyword evidence="3" id="KW-0547">Nucleotide-binding</keyword>
<evidence type="ECO:0000313" key="9">
    <source>
        <dbReference type="Proteomes" id="UP001139887"/>
    </source>
</evidence>
<evidence type="ECO:0000256" key="3">
    <source>
        <dbReference type="ARBA" id="ARBA00022741"/>
    </source>
</evidence>
<dbReference type="PANTHER" id="PTHR22594:SF5">
    <property type="entry name" value="ASPARTATE--TRNA LIGASE, MITOCHONDRIAL"/>
    <property type="match status" value="1"/>
</dbReference>
<evidence type="ECO:0000259" key="7">
    <source>
        <dbReference type="PROSITE" id="PS50862"/>
    </source>
</evidence>
<feature type="domain" description="Aminoacyl-transfer RNA synthetases class-II family profile" evidence="7">
    <location>
        <begin position="146"/>
        <end position="549"/>
    </location>
</feature>
<accession>A0A9W8I7R2</accession>
<dbReference type="InterPro" id="IPR004365">
    <property type="entry name" value="NA-bd_OB_tRNA"/>
</dbReference>
<dbReference type="InterPro" id="IPR004364">
    <property type="entry name" value="Aa-tRNA-synt_II"/>
</dbReference>
<keyword evidence="5" id="KW-0648">Protein biosynthesis</keyword>
<dbReference type="CDD" id="cd04317">
    <property type="entry name" value="EcAspRS_like_N"/>
    <property type="match status" value="1"/>
</dbReference>
<evidence type="ECO:0000256" key="2">
    <source>
        <dbReference type="ARBA" id="ARBA00022598"/>
    </source>
</evidence>
<dbReference type="GO" id="GO:0005524">
    <property type="term" value="F:ATP binding"/>
    <property type="evidence" value="ECO:0007669"/>
    <property type="project" value="UniProtKB-KW"/>
</dbReference>
<sequence length="584" mass="65136">MRTHTCGELGVKHVGQHVELCGWAQSIRVLSDTLVFAQLRDAYGVVQLLVERSRVSGFAEQKRLLETLTTDALIGVKGKVVKRPDDMAKGDSQTREIELLVDSVQVLNRAMALPFNPHVKANLPGEDVRLAHRHIDLRRSELQTNIRVRSKTAMAIRQFMDDNGFVDIETPVLFKSTPEGAREFLVPTRIGLSECYALPQSPQQFKQMLMAAGFDRYFQIARCFRDEDLRADRQPEFTQVDIEMSFVSKEDIQDVLERLIQHIWRQIMNVDIKTPFRRMTFAEATSKYGSDKPDTRFGLEIAQVPQLTSDQNTVAEVLVIPNGARIFSTKELAPLTSLIRVSQINSESKLTSMHKINDEGVTGIGKATLLAQSIKGNVSALKDFLVSISARSGDLLFVSERSQHITPANTTLGRLRTLAAKMLQDKGKLDIPADKFDFLWIEDFPLFTRQTDEMNGPTLQRQVRGQHYDLVLNGVELGGGSIRVHDRQTQEYIFKDILQLSPQVRDSFGHLVTALGHGCPPHGGIALGLDRLVAILTGSASLRDVIAFPKAASGRDLFMHAPAPATPEQLAEYGIKVDKAPPKK</sequence>
<dbReference type="PRINTS" id="PR01042">
    <property type="entry name" value="TRNASYNTHASP"/>
</dbReference>
<name>A0A9W8I7R2_9FUNG</name>
<comment type="caution">
    <text evidence="8">The sequence shown here is derived from an EMBL/GenBank/DDBJ whole genome shotgun (WGS) entry which is preliminary data.</text>
</comment>
<reference evidence="8" key="1">
    <citation type="submission" date="2022-07" db="EMBL/GenBank/DDBJ databases">
        <title>Phylogenomic reconstructions and comparative analyses of Kickxellomycotina fungi.</title>
        <authorList>
            <person name="Reynolds N.K."/>
            <person name="Stajich J.E."/>
            <person name="Barry K."/>
            <person name="Grigoriev I.V."/>
            <person name="Crous P."/>
            <person name="Smith M.E."/>
        </authorList>
    </citation>
    <scope>NUCLEOTIDE SEQUENCE</scope>
    <source>
        <strain evidence="8">NRRL 1566</strain>
    </source>
</reference>
<dbReference type="GO" id="GO:0003676">
    <property type="term" value="F:nucleic acid binding"/>
    <property type="evidence" value="ECO:0007669"/>
    <property type="project" value="InterPro"/>
</dbReference>
<dbReference type="PROSITE" id="PS50862">
    <property type="entry name" value="AA_TRNA_LIGASE_II"/>
    <property type="match status" value="1"/>
</dbReference>
<proteinExistence type="inferred from homology"/>
<dbReference type="Gene3D" id="3.30.930.10">
    <property type="entry name" value="Bira Bifunctional Protein, Domain 2"/>
    <property type="match status" value="1"/>
</dbReference>
<dbReference type="Pfam" id="PF00152">
    <property type="entry name" value="tRNA-synt_2"/>
    <property type="match status" value="1"/>
</dbReference>
<keyword evidence="6" id="KW-0030">Aminoacyl-tRNA synthetase</keyword>
<dbReference type="GO" id="GO:0005739">
    <property type="term" value="C:mitochondrion"/>
    <property type="evidence" value="ECO:0007669"/>
    <property type="project" value="TreeGrafter"/>
</dbReference>
<dbReference type="Gene3D" id="3.30.1360.30">
    <property type="entry name" value="GAD-like domain"/>
    <property type="match status" value="1"/>
</dbReference>
<dbReference type="InterPro" id="IPR004115">
    <property type="entry name" value="GAD-like_sf"/>
</dbReference>
<gene>
    <name evidence="8" type="primary">MSD1</name>
    <name evidence="8" type="ORF">IWW36_003464</name>
</gene>
<dbReference type="InterPro" id="IPR045864">
    <property type="entry name" value="aa-tRNA-synth_II/BPL/LPL"/>
</dbReference>
<dbReference type="GO" id="GO:0006422">
    <property type="term" value="P:aspartyl-tRNA aminoacylation"/>
    <property type="evidence" value="ECO:0007669"/>
    <property type="project" value="TreeGrafter"/>
</dbReference>
<dbReference type="PANTHER" id="PTHR22594">
    <property type="entry name" value="ASPARTYL/LYSYL-TRNA SYNTHETASE"/>
    <property type="match status" value="1"/>
</dbReference>
<dbReference type="GO" id="GO:0004815">
    <property type="term" value="F:aspartate-tRNA ligase activity"/>
    <property type="evidence" value="ECO:0007669"/>
    <property type="project" value="UniProtKB-EC"/>
</dbReference>
<dbReference type="NCBIfam" id="TIGR00459">
    <property type="entry name" value="aspS_bact"/>
    <property type="match status" value="1"/>
</dbReference>
<dbReference type="InterPro" id="IPR047089">
    <property type="entry name" value="Asp-tRNA-ligase_1_N"/>
</dbReference>
<dbReference type="InterPro" id="IPR006195">
    <property type="entry name" value="aa-tRNA-synth_II"/>
</dbReference>
<dbReference type="InterPro" id="IPR012340">
    <property type="entry name" value="NA-bd_OB-fold"/>
</dbReference>
<dbReference type="InterPro" id="IPR002312">
    <property type="entry name" value="Asp/Asn-tRNA-synth_IIb"/>
</dbReference>
<dbReference type="HAMAP" id="MF_00044">
    <property type="entry name" value="Asp_tRNA_synth_type1"/>
    <property type="match status" value="1"/>
</dbReference>
<evidence type="ECO:0000256" key="5">
    <source>
        <dbReference type="ARBA" id="ARBA00022917"/>
    </source>
</evidence>
<keyword evidence="4" id="KW-0067">ATP-binding</keyword>
<evidence type="ECO:0000256" key="6">
    <source>
        <dbReference type="ARBA" id="ARBA00023146"/>
    </source>
</evidence>
<keyword evidence="2 8" id="KW-0436">Ligase</keyword>